<dbReference type="STRING" id="559515.M4BVX4"/>
<dbReference type="Proteomes" id="UP000011713">
    <property type="component" value="Unassembled WGS sequence"/>
</dbReference>
<evidence type="ECO:0000256" key="4">
    <source>
        <dbReference type="ARBA" id="ARBA00022729"/>
    </source>
</evidence>
<comment type="similarity">
    <text evidence="2 7">Belongs to the nonaspanin (TM9SF) (TC 9.A.2) family.</text>
</comment>
<dbReference type="GO" id="GO:0072657">
    <property type="term" value="P:protein localization to membrane"/>
    <property type="evidence" value="ECO:0007669"/>
    <property type="project" value="TreeGrafter"/>
</dbReference>
<name>M4BVX4_HYAAE</name>
<organism evidence="8 9">
    <name type="scientific">Hyaloperonospora arabidopsidis (strain Emoy2)</name>
    <name type="common">Downy mildew agent</name>
    <name type="synonym">Peronospora arabidopsidis</name>
    <dbReference type="NCBI Taxonomy" id="559515"/>
    <lineage>
        <taxon>Eukaryota</taxon>
        <taxon>Sar</taxon>
        <taxon>Stramenopiles</taxon>
        <taxon>Oomycota</taxon>
        <taxon>Peronosporomycetes</taxon>
        <taxon>Peronosporales</taxon>
        <taxon>Peronosporaceae</taxon>
        <taxon>Hyaloperonospora</taxon>
    </lineage>
</organism>
<dbReference type="VEuPathDB" id="FungiDB:HpaG810668"/>
<evidence type="ECO:0000256" key="5">
    <source>
        <dbReference type="ARBA" id="ARBA00022989"/>
    </source>
</evidence>
<keyword evidence="6 7" id="KW-0472">Membrane</keyword>
<accession>M4BVX4</accession>
<dbReference type="InParanoid" id="M4BVX4"/>
<protein>
    <recommendedName>
        <fullName evidence="7">Transmembrane 9 superfamily member</fullName>
    </recommendedName>
</protein>
<evidence type="ECO:0000256" key="2">
    <source>
        <dbReference type="ARBA" id="ARBA00005227"/>
    </source>
</evidence>
<dbReference type="HOGENOM" id="CLU_444439_0_0_1"/>
<keyword evidence="5 7" id="KW-1133">Transmembrane helix</keyword>
<keyword evidence="9" id="KW-1185">Reference proteome</keyword>
<dbReference type="PANTHER" id="PTHR10766">
    <property type="entry name" value="TRANSMEMBRANE 9 SUPERFAMILY PROTEIN"/>
    <property type="match status" value="1"/>
</dbReference>
<proteinExistence type="inferred from homology"/>
<evidence type="ECO:0000256" key="7">
    <source>
        <dbReference type="RuleBase" id="RU363079"/>
    </source>
</evidence>
<feature type="transmembrane region" description="Helical" evidence="7">
    <location>
        <begin position="277"/>
        <end position="299"/>
    </location>
</feature>
<reference evidence="8" key="2">
    <citation type="submission" date="2015-06" db="UniProtKB">
        <authorList>
            <consortium name="EnsemblProtists"/>
        </authorList>
    </citation>
    <scope>IDENTIFICATION</scope>
    <source>
        <strain evidence="8">Emoy2</strain>
    </source>
</reference>
<dbReference type="EnsemblProtists" id="HpaT810668">
    <property type="protein sequence ID" value="HpaP810668"/>
    <property type="gene ID" value="HpaG810668"/>
</dbReference>
<dbReference type="PANTHER" id="PTHR10766:SF178">
    <property type="entry name" value="TRANSMEMBRANE 9 SUPERFAMILY MEMBER"/>
    <property type="match status" value="1"/>
</dbReference>
<keyword evidence="4 7" id="KW-0732">Signal</keyword>
<dbReference type="AlphaFoldDB" id="M4BVX4"/>
<feature type="transmembrane region" description="Helical" evidence="7">
    <location>
        <begin position="431"/>
        <end position="453"/>
    </location>
</feature>
<evidence type="ECO:0000256" key="6">
    <source>
        <dbReference type="ARBA" id="ARBA00023136"/>
    </source>
</evidence>
<dbReference type="GO" id="GO:0016020">
    <property type="term" value="C:membrane"/>
    <property type="evidence" value="ECO:0007669"/>
    <property type="project" value="UniProtKB-SubCell"/>
</dbReference>
<evidence type="ECO:0000313" key="9">
    <source>
        <dbReference type="Proteomes" id="UP000011713"/>
    </source>
</evidence>
<keyword evidence="3 7" id="KW-0812">Transmembrane</keyword>
<dbReference type="InterPro" id="IPR004240">
    <property type="entry name" value="EMP70"/>
</dbReference>
<sequence>MRGLSRPSKPQLAALAASVLVVSTTSFSLPGVQMVTYRKGDSLPVFVNSLTSTETLLPLDYYKLPFCEPDKIEYKSENLGEYLTANRIENSPYEIKFLEDKECTVVCKQEYGEEAIATWEDKIKGSYRINWILDNLPATSMSLEGGLVVGFPLGSFNSEVEVVPQLHNHVKIIIGYNNNPVNGAAFSVEKGRIVDFQVVPYSFEYAPSNFDEKNNRMTACEHSSGPQRPLYVRKDKNGKMPVIWTYSVEWVLDNEHDWRTRWDVYFDAGSGGFEVHWFSIINALVIVLFLSGMVGMILMRSLHRDINRYNRVPTEEERAEEREESGWKLVHADVFRPPSKHPMLFCVMVGTGCQLLGMALVTLFFAAVGVLAPSNRGYTSARTYKMFKGKRWQMCTVLTAVVFPGILFSLFFILNLFVWGAGSDAAVPFGSILLVFFLWTGISVPLVFAGAYLGFNGRGWYIAVRCHLCGAVLRVVVSMDGQVLLRIWVPAAGFRYPDQHVVAVILCIRRVWRLRVSLLDVLLLDASRRDKHYWCHALLWLHGDDIWRSITSDGSSGRRCLVVVHTQNLRVHQGRLEQAEKRWRKRADCSPVGTSGPLLFCGAVSDYTPRCRRES</sequence>
<evidence type="ECO:0000313" key="8">
    <source>
        <dbReference type="EnsemblProtists" id="HpaP810668"/>
    </source>
</evidence>
<dbReference type="Pfam" id="PF02990">
    <property type="entry name" value="EMP70"/>
    <property type="match status" value="1"/>
</dbReference>
<evidence type="ECO:0000256" key="1">
    <source>
        <dbReference type="ARBA" id="ARBA00004141"/>
    </source>
</evidence>
<reference evidence="9" key="1">
    <citation type="journal article" date="2010" name="Science">
        <title>Signatures of adaptation to obligate biotrophy in the Hyaloperonospora arabidopsidis genome.</title>
        <authorList>
            <person name="Baxter L."/>
            <person name="Tripathy S."/>
            <person name="Ishaque N."/>
            <person name="Boot N."/>
            <person name="Cabral A."/>
            <person name="Kemen E."/>
            <person name="Thines M."/>
            <person name="Ah-Fong A."/>
            <person name="Anderson R."/>
            <person name="Badejoko W."/>
            <person name="Bittner-Eddy P."/>
            <person name="Boore J.L."/>
            <person name="Chibucos M.C."/>
            <person name="Coates M."/>
            <person name="Dehal P."/>
            <person name="Delehaunty K."/>
            <person name="Dong S."/>
            <person name="Downton P."/>
            <person name="Dumas B."/>
            <person name="Fabro G."/>
            <person name="Fronick C."/>
            <person name="Fuerstenberg S.I."/>
            <person name="Fulton L."/>
            <person name="Gaulin E."/>
            <person name="Govers F."/>
            <person name="Hughes L."/>
            <person name="Humphray S."/>
            <person name="Jiang R.H."/>
            <person name="Judelson H."/>
            <person name="Kamoun S."/>
            <person name="Kyung K."/>
            <person name="Meijer H."/>
            <person name="Minx P."/>
            <person name="Morris P."/>
            <person name="Nelson J."/>
            <person name="Phuntumart V."/>
            <person name="Qutob D."/>
            <person name="Rehmany A."/>
            <person name="Rougon-Cardoso A."/>
            <person name="Ryden P."/>
            <person name="Torto-Alalibo T."/>
            <person name="Studholme D."/>
            <person name="Wang Y."/>
            <person name="Win J."/>
            <person name="Wood J."/>
            <person name="Clifton S.W."/>
            <person name="Rogers J."/>
            <person name="Van den Ackerveken G."/>
            <person name="Jones J.D."/>
            <person name="McDowell J.M."/>
            <person name="Beynon J."/>
            <person name="Tyler B.M."/>
        </authorList>
    </citation>
    <scope>NUCLEOTIDE SEQUENCE [LARGE SCALE GENOMIC DNA]</scope>
    <source>
        <strain evidence="9">Emoy2</strain>
    </source>
</reference>
<evidence type="ECO:0000256" key="3">
    <source>
        <dbReference type="ARBA" id="ARBA00022692"/>
    </source>
</evidence>
<dbReference type="EMBL" id="JH597987">
    <property type="status" value="NOT_ANNOTATED_CDS"/>
    <property type="molecule type" value="Genomic_DNA"/>
</dbReference>
<feature type="chain" id="PRO_5007363886" description="Transmembrane 9 superfamily member" evidence="7">
    <location>
        <begin position="27"/>
        <end position="615"/>
    </location>
</feature>
<feature type="transmembrane region" description="Helical" evidence="7">
    <location>
        <begin position="391"/>
        <end position="419"/>
    </location>
</feature>
<dbReference type="eggNOG" id="KOG1278">
    <property type="taxonomic scope" value="Eukaryota"/>
</dbReference>
<feature type="transmembrane region" description="Helical" evidence="7">
    <location>
        <begin position="344"/>
        <end position="371"/>
    </location>
</feature>
<comment type="subcellular location">
    <subcellularLocation>
        <location evidence="1">Membrane</location>
        <topology evidence="1">Multi-pass membrane protein</topology>
    </subcellularLocation>
</comment>
<comment type="caution">
    <text evidence="7">Lacks conserved residue(s) required for the propagation of feature annotation.</text>
</comment>
<feature type="signal peptide" evidence="7">
    <location>
        <begin position="1"/>
        <end position="26"/>
    </location>
</feature>